<dbReference type="SUPFAM" id="SSF52540">
    <property type="entry name" value="P-loop containing nucleoside triphosphate hydrolases"/>
    <property type="match status" value="1"/>
</dbReference>
<reference evidence="1 2" key="1">
    <citation type="submission" date="2017-03" db="EMBL/GenBank/DDBJ databases">
        <title>Complete genome of Rhodococcus opacus Tectivirus Toil.</title>
        <authorList>
            <person name="Gill J.J."/>
            <person name="Wang B."/>
            <person name="Young R."/>
            <person name="Chu K.-H."/>
        </authorList>
    </citation>
    <scope>NUCLEOTIDE SEQUENCE [LARGE SCALE GENOMIC DNA]</scope>
</reference>
<proteinExistence type="predicted"/>
<protein>
    <submittedName>
        <fullName evidence="1">Putative DNA packaging ATPase</fullName>
    </submittedName>
</protein>
<organism evidence="1 2">
    <name type="scientific">Rhodococcus phage Toil</name>
    <dbReference type="NCBI Taxonomy" id="1975614"/>
    <lineage>
        <taxon>Viruses</taxon>
        <taxon>Varidnaviria</taxon>
        <taxon>Bamfordvirae</taxon>
        <taxon>Preplasmiviricota</taxon>
        <taxon>Prepoliviricotina</taxon>
        <taxon>Tectiliviricetes</taxon>
        <taxon>Kalamavirales</taxon>
        <taxon>Tectiviridae</taxon>
        <taxon>Epsilontectivirus</taxon>
        <taxon>Epsilontectivirus toil</taxon>
    </lineage>
</organism>
<sequence length="238" mass="27537">MQPDTDSTETVPLVEWHKFVAQFRWKQGEHVGLIGPTGSGKTNMAFWLLPMREYVTIFGTKPKDGSLKAFGKDNGYKVLQQWEKLSVKRHPHRIIWPNARTLNAEVTQRKVFTEAMQTIYIQGGWCVYIDELWYFGHVLNMTHNVKVYLQQARSMGISLVVASQRPAWIPVEVYDQSTHLFFWRDSDYTNLKRISGIGWLNAEVIQNAVARLPQYHVLYVNTRTGQMMITRPPAPKKG</sequence>
<evidence type="ECO:0000313" key="2">
    <source>
        <dbReference type="Proteomes" id="UP000225832"/>
    </source>
</evidence>
<accession>A0A1W6DXS7</accession>
<dbReference type="InterPro" id="IPR027417">
    <property type="entry name" value="P-loop_NTPase"/>
</dbReference>
<gene>
    <name evidence="1" type="ORF">Toil_gp12</name>
</gene>
<evidence type="ECO:0000313" key="1">
    <source>
        <dbReference type="EMBL" id="ARK07695.1"/>
    </source>
</evidence>
<dbReference type="EMBL" id="KY817360">
    <property type="protein sequence ID" value="ARK07695.1"/>
    <property type="molecule type" value="Genomic_DNA"/>
</dbReference>
<name>A0A1W6DXS7_9VIRU</name>
<keyword evidence="2" id="KW-1185">Reference proteome</keyword>
<dbReference type="Gene3D" id="3.40.50.300">
    <property type="entry name" value="P-loop containing nucleotide triphosphate hydrolases"/>
    <property type="match status" value="1"/>
</dbReference>
<dbReference type="Proteomes" id="UP000225832">
    <property type="component" value="Segment"/>
</dbReference>